<evidence type="ECO:0000313" key="3">
    <source>
        <dbReference type="EMBL" id="MBW4329284.1"/>
    </source>
</evidence>
<gene>
    <name evidence="3" type="ORF">KY084_00130</name>
</gene>
<dbReference type="EMBL" id="JAHWZX010000001">
    <property type="protein sequence ID" value="MBW4329284.1"/>
    <property type="molecule type" value="Genomic_DNA"/>
</dbReference>
<evidence type="ECO:0000259" key="2">
    <source>
        <dbReference type="Pfam" id="PF07238"/>
    </source>
</evidence>
<name>A0ABS6XH97_9SPHN</name>
<comment type="caution">
    <text evidence="3">The sequence shown here is derived from an EMBL/GenBank/DDBJ whole genome shotgun (WGS) entry which is preliminary data.</text>
</comment>
<proteinExistence type="predicted"/>
<keyword evidence="4" id="KW-1185">Reference proteome</keyword>
<feature type="domain" description="PilZ" evidence="2">
    <location>
        <begin position="19"/>
        <end position="103"/>
    </location>
</feature>
<dbReference type="RefSeq" id="WP_219236415.1">
    <property type="nucleotide sequence ID" value="NZ_JAHWZX010000001.1"/>
</dbReference>
<protein>
    <submittedName>
        <fullName evidence="3">PilZ domain-containing protein</fullName>
    </submittedName>
</protein>
<dbReference type="Pfam" id="PF07238">
    <property type="entry name" value="PilZ"/>
    <property type="match status" value="1"/>
</dbReference>
<organism evidence="3 4">
    <name type="scientific">Stakelama flava</name>
    <dbReference type="NCBI Taxonomy" id="2860338"/>
    <lineage>
        <taxon>Bacteria</taxon>
        <taxon>Pseudomonadati</taxon>
        <taxon>Pseudomonadota</taxon>
        <taxon>Alphaproteobacteria</taxon>
        <taxon>Sphingomonadales</taxon>
        <taxon>Sphingomonadaceae</taxon>
        <taxon>Stakelama</taxon>
    </lineage>
</organism>
<evidence type="ECO:0000256" key="1">
    <source>
        <dbReference type="SAM" id="MobiDB-lite"/>
    </source>
</evidence>
<reference evidence="3 4" key="1">
    <citation type="submission" date="2021-07" db="EMBL/GenBank/DDBJ databases">
        <title>Stakelama flava sp. nov., a novel endophytic bacterium isolated from branch of Kandelia candel.</title>
        <authorList>
            <person name="Tuo L."/>
        </authorList>
    </citation>
    <scope>NUCLEOTIDE SEQUENCE [LARGE SCALE GENOMIC DNA]</scope>
    <source>
        <strain evidence="3 4">CBK3Z-3</strain>
    </source>
</reference>
<dbReference type="InterPro" id="IPR009875">
    <property type="entry name" value="PilZ_domain"/>
</dbReference>
<dbReference type="Proteomes" id="UP001197214">
    <property type="component" value="Unassembled WGS sequence"/>
</dbReference>
<sequence length="125" mass="13509">MERISGDSFVDLSQEDFAQQRNAARDSLLLRALMRHAGLSEPVQVRVRNLSAGGLMAEYAEPLNIGAKVEIDVRGIGWVQGSVAWATDGRIGVAFDNEIDPKAARKPVGGGTHTPVYVKPPLRNS</sequence>
<evidence type="ECO:0000313" key="4">
    <source>
        <dbReference type="Proteomes" id="UP001197214"/>
    </source>
</evidence>
<accession>A0ABS6XH97</accession>
<feature type="region of interest" description="Disordered" evidence="1">
    <location>
        <begin position="102"/>
        <end position="125"/>
    </location>
</feature>